<dbReference type="InterPro" id="IPR042272">
    <property type="entry name" value="ATP12_ATP_synth-F1-assembly_N"/>
</dbReference>
<dbReference type="InterPro" id="IPR049625">
    <property type="entry name" value="Glyco_transf_61_cat"/>
</dbReference>
<dbReference type="Gene3D" id="3.30.2180.10">
    <property type="entry name" value="ATP12-like"/>
    <property type="match status" value="1"/>
</dbReference>
<evidence type="ECO:0000259" key="7">
    <source>
        <dbReference type="Pfam" id="PF04577"/>
    </source>
</evidence>
<dbReference type="SUPFAM" id="SSF160909">
    <property type="entry name" value="ATP12-like"/>
    <property type="match status" value="1"/>
</dbReference>
<dbReference type="PANTHER" id="PTHR21013:SF10">
    <property type="entry name" value="ATP SYNTHASE MITOCHONDRIAL F1 COMPLEX ASSEMBLY FACTOR 2"/>
    <property type="match status" value="1"/>
</dbReference>
<comment type="subcellular location">
    <subcellularLocation>
        <location evidence="1">Mitochondrion</location>
    </subcellularLocation>
</comment>
<comment type="similarity">
    <text evidence="2">Belongs to the ATP12 family.</text>
</comment>
<dbReference type="EMBL" id="HG805912">
    <property type="protein sequence ID" value="CDW54703.1"/>
    <property type="molecule type" value="Genomic_DNA"/>
</dbReference>
<dbReference type="InterPro" id="IPR011419">
    <property type="entry name" value="ATP12_ATP_synth-F1-assembly"/>
</dbReference>
<dbReference type="Pfam" id="PF07542">
    <property type="entry name" value="ATP12"/>
    <property type="match status" value="1"/>
</dbReference>
<evidence type="ECO:0000313" key="8">
    <source>
        <dbReference type="EMBL" id="CDW54703.1"/>
    </source>
</evidence>
<organism evidence="8 9">
    <name type="scientific">Trichuris trichiura</name>
    <name type="common">Whipworm</name>
    <name type="synonym">Trichocephalus trichiurus</name>
    <dbReference type="NCBI Taxonomy" id="36087"/>
    <lineage>
        <taxon>Eukaryota</taxon>
        <taxon>Metazoa</taxon>
        <taxon>Ecdysozoa</taxon>
        <taxon>Nematoda</taxon>
        <taxon>Enoplea</taxon>
        <taxon>Dorylaimia</taxon>
        <taxon>Trichinellida</taxon>
        <taxon>Trichuridae</taxon>
        <taxon>Trichuris</taxon>
    </lineage>
</organism>
<dbReference type="Proteomes" id="UP000030665">
    <property type="component" value="Unassembled WGS sequence"/>
</dbReference>
<dbReference type="AlphaFoldDB" id="A0A077Z4Y8"/>
<evidence type="ECO:0000313" key="9">
    <source>
        <dbReference type="Proteomes" id="UP000030665"/>
    </source>
</evidence>
<keyword evidence="5" id="KW-0143">Chaperone</keyword>
<evidence type="ECO:0000256" key="1">
    <source>
        <dbReference type="ARBA" id="ARBA00004173"/>
    </source>
</evidence>
<dbReference type="Pfam" id="PF04577">
    <property type="entry name" value="Glyco_transf_61"/>
    <property type="match status" value="1"/>
</dbReference>
<dbReference type="STRING" id="36087.A0A077Z4Y8"/>
<dbReference type="InterPro" id="IPR023335">
    <property type="entry name" value="ATP12_ortho_dom_sf"/>
</dbReference>
<protein>
    <submittedName>
        <fullName evidence="8">ATP12 and DUF563 domain containing protein</fullName>
    </submittedName>
</protein>
<name>A0A077Z4Y8_TRITR</name>
<evidence type="ECO:0000256" key="2">
    <source>
        <dbReference type="ARBA" id="ARBA00008231"/>
    </source>
</evidence>
<evidence type="ECO:0000256" key="4">
    <source>
        <dbReference type="ARBA" id="ARBA00023128"/>
    </source>
</evidence>
<evidence type="ECO:0000256" key="3">
    <source>
        <dbReference type="ARBA" id="ARBA00022946"/>
    </source>
</evidence>
<feature type="compositionally biased region" description="Polar residues" evidence="6">
    <location>
        <begin position="446"/>
        <end position="464"/>
    </location>
</feature>
<dbReference type="GO" id="GO:0033615">
    <property type="term" value="P:mitochondrial proton-transporting ATP synthase complex assembly"/>
    <property type="evidence" value="ECO:0007669"/>
    <property type="project" value="TreeGrafter"/>
</dbReference>
<keyword evidence="9" id="KW-1185">Reference proteome</keyword>
<dbReference type="OrthoDB" id="529273at2759"/>
<dbReference type="GO" id="GO:0005739">
    <property type="term" value="C:mitochondrion"/>
    <property type="evidence" value="ECO:0007669"/>
    <property type="project" value="UniProtKB-SubCell"/>
</dbReference>
<sequence length="762" mass="88522">MHFSDLIEWALTPVYCIAMLFGFGFTGDYSFNLPEEHVKYYLHRRPDVANACRSDSSCPYHGLAENLNECWGYEPDCGFVKRSYSWNRVNCSKKFTKWYPTLKKKRMNFWNDADFGYIRSRKRTMKYICSSKVESDSSLECTDFIEYCYAKNIFFHFKSFNLLSSNDRYRSDVIKKGEVGGKCKLHAGRLHALTNRTALIDRYEELRHFTSLDSFKMDKAHCDIILEKPTIVIKLDAGISMYHHFCDFINLYASQHLNGSFDQDINIIIWDTHRYGYTDLFEGTWKAFTRNRLMSLHDVIGKKVCFREVMMPLLARMFFGLYFNMPLILARLKAVKEFQVTVAEYEYGVPLLEQYHTTHNSDIFMGVHGSGLTHMFFLPDWAAVFETGYIPADHENWDQVPVEWRRWLSGQRTDPPTEQEIEFNKLQLANRMNAGKANAEKDAFNSVESTKTADNEATSENTFGRNRPFPRRPDFEQRTTNIPAMWLTLTLRRLYATKSLTRFYKTVDVVPMGSERFAIQLDGRPIRTPLGNLLEVSSEPLAMAVAIEWQSQHRRVNMNHMRLTSLSITAIDNPTNQTQMGLVRSILKYLESDTLFFMNENPKELHELQREKWGEIIDWTKRHFEIEMAPSTSIIVGPTLPDRTKDTLVRFFLAYNFASLVGCQYAVESLKSALLLLAMLEHQIGVEDAVQLATLEQRYQTDRWGRVQWAHDIEHYDLCSRVSAGLLFAYFNSHRETTSQCSEPLNDVECSQTNCSKSITSS</sequence>
<reference evidence="8" key="1">
    <citation type="submission" date="2014-01" db="EMBL/GenBank/DDBJ databases">
        <authorList>
            <person name="Aslett M."/>
        </authorList>
    </citation>
    <scope>NUCLEOTIDE SEQUENCE</scope>
</reference>
<dbReference type="Gene3D" id="1.10.3580.10">
    <property type="entry name" value="ATP12 ATPase"/>
    <property type="match status" value="1"/>
</dbReference>
<evidence type="ECO:0000256" key="6">
    <source>
        <dbReference type="SAM" id="MobiDB-lite"/>
    </source>
</evidence>
<dbReference type="PANTHER" id="PTHR21013">
    <property type="entry name" value="ATP SYNTHASE MITOCHONDRIAL F1 COMPLEX ASSEMBLY FACTOR 2/ATP12 PROTEIN, MITOCHONDRIAL PRECURSOR"/>
    <property type="match status" value="1"/>
</dbReference>
<gene>
    <name evidence="8" type="ORF">TTRE_0000297301</name>
</gene>
<feature type="region of interest" description="Disordered" evidence="6">
    <location>
        <begin position="439"/>
        <end position="475"/>
    </location>
</feature>
<proteinExistence type="inferred from homology"/>
<accession>A0A077Z4Y8</accession>
<keyword evidence="4" id="KW-0496">Mitochondrion</keyword>
<dbReference type="GO" id="GO:0016757">
    <property type="term" value="F:glycosyltransferase activity"/>
    <property type="evidence" value="ECO:0007669"/>
    <property type="project" value="InterPro"/>
</dbReference>
<evidence type="ECO:0000256" key="5">
    <source>
        <dbReference type="ARBA" id="ARBA00023186"/>
    </source>
</evidence>
<keyword evidence="3" id="KW-0809">Transit peptide</keyword>
<feature type="domain" description="Glycosyltransferase 61 catalytic" evidence="7">
    <location>
        <begin position="324"/>
        <end position="384"/>
    </location>
</feature>
<reference evidence="8" key="2">
    <citation type="submission" date="2014-03" db="EMBL/GenBank/DDBJ databases">
        <title>The whipworm genome and dual-species transcriptomics of an intimate host-pathogen interaction.</title>
        <authorList>
            <person name="Foth B.J."/>
            <person name="Tsai I.J."/>
            <person name="Reid A.J."/>
            <person name="Bancroft A.J."/>
            <person name="Nichol S."/>
            <person name="Tracey A."/>
            <person name="Holroyd N."/>
            <person name="Cotton J.A."/>
            <person name="Stanley E.J."/>
            <person name="Zarowiecki M."/>
            <person name="Liu J.Z."/>
            <person name="Huckvale T."/>
            <person name="Cooper P.J."/>
            <person name="Grencis R.K."/>
            <person name="Berriman M."/>
        </authorList>
    </citation>
    <scope>NUCLEOTIDE SEQUENCE [LARGE SCALE GENOMIC DNA]</scope>
</reference>